<accession>A0ACB9TUC2</accession>
<dbReference type="EMBL" id="CM043015">
    <property type="protein sequence ID" value="KAI4470369.1"/>
    <property type="molecule type" value="Genomic_DNA"/>
</dbReference>
<proteinExistence type="predicted"/>
<sequence>MYRIKRNEGILRVNNNFEGSAIPTCRSELRHHILRTTYIIQMWSHAYHENPVISSPIQYEWREEDDKYCFQWFEGDQLPSIETIIDELEHTIFIIQCYYRTGQKLENGEWVYSINRCIEEFQQQFPNLPVTYAQLLKQIQACVIKFGEIGAVTRKLGGGAPKKRTANLIEDVQQQMEASVLELDLLADSIEVDWNHWIMLLHISN</sequence>
<keyword evidence="1" id="KW-0675">Receptor</keyword>
<protein>
    <submittedName>
        <fullName evidence="1">Neuropeptide y receptor</fullName>
    </submittedName>
</protein>
<name>A0ACB9TUC2_HOLOL</name>
<dbReference type="Proteomes" id="UP001056778">
    <property type="component" value="Chromosome 1"/>
</dbReference>
<gene>
    <name evidence="1" type="ORF">MML48_1g16380</name>
</gene>
<evidence type="ECO:0000313" key="1">
    <source>
        <dbReference type="EMBL" id="KAI4470369.1"/>
    </source>
</evidence>
<reference evidence="1" key="1">
    <citation type="submission" date="2022-04" db="EMBL/GenBank/DDBJ databases">
        <title>Chromosome-scale genome assembly of Holotrichia oblita Faldermann.</title>
        <authorList>
            <person name="Rongchong L."/>
        </authorList>
    </citation>
    <scope>NUCLEOTIDE SEQUENCE</scope>
    <source>
        <strain evidence="1">81SQS9</strain>
    </source>
</reference>
<keyword evidence="2" id="KW-1185">Reference proteome</keyword>
<organism evidence="1 2">
    <name type="scientific">Holotrichia oblita</name>
    <name type="common">Chafer beetle</name>
    <dbReference type="NCBI Taxonomy" id="644536"/>
    <lineage>
        <taxon>Eukaryota</taxon>
        <taxon>Metazoa</taxon>
        <taxon>Ecdysozoa</taxon>
        <taxon>Arthropoda</taxon>
        <taxon>Hexapoda</taxon>
        <taxon>Insecta</taxon>
        <taxon>Pterygota</taxon>
        <taxon>Neoptera</taxon>
        <taxon>Endopterygota</taxon>
        <taxon>Coleoptera</taxon>
        <taxon>Polyphaga</taxon>
        <taxon>Scarabaeiformia</taxon>
        <taxon>Scarabaeidae</taxon>
        <taxon>Melolonthinae</taxon>
        <taxon>Holotrichia</taxon>
    </lineage>
</organism>
<evidence type="ECO:0000313" key="2">
    <source>
        <dbReference type="Proteomes" id="UP001056778"/>
    </source>
</evidence>
<comment type="caution">
    <text evidence="1">The sequence shown here is derived from an EMBL/GenBank/DDBJ whole genome shotgun (WGS) entry which is preliminary data.</text>
</comment>